<name>A0ABD6QQN3_MYCFO</name>
<comment type="caution">
    <text evidence="1">The sequence shown here is derived from an EMBL/GenBank/DDBJ whole genome shotgun (WGS) entry which is preliminary data.</text>
</comment>
<dbReference type="AlphaFoldDB" id="A0ABD6QQN3"/>
<organism evidence="1 2">
    <name type="scientific">Mycolicibacterium fortuitum</name>
    <name type="common">Mycobacterium fortuitum</name>
    <dbReference type="NCBI Taxonomy" id="1766"/>
    <lineage>
        <taxon>Bacteria</taxon>
        <taxon>Bacillati</taxon>
        <taxon>Actinomycetota</taxon>
        <taxon>Actinomycetes</taxon>
        <taxon>Mycobacteriales</taxon>
        <taxon>Mycobacteriaceae</taxon>
        <taxon>Mycolicibacterium</taxon>
    </lineage>
</organism>
<accession>A0ABD6QQN3</accession>
<evidence type="ECO:0008006" key="3">
    <source>
        <dbReference type="Google" id="ProtNLM"/>
    </source>
</evidence>
<dbReference type="Proteomes" id="UP000187001">
    <property type="component" value="Unassembled WGS sequence"/>
</dbReference>
<evidence type="ECO:0000313" key="1">
    <source>
        <dbReference type="EMBL" id="OMC47620.1"/>
    </source>
</evidence>
<dbReference type="RefSeq" id="WP_076204273.1">
    <property type="nucleotide sequence ID" value="NZ_MBER01000047.1"/>
</dbReference>
<evidence type="ECO:0000313" key="2">
    <source>
        <dbReference type="Proteomes" id="UP000187001"/>
    </source>
</evidence>
<dbReference type="EMBL" id="MBER01000047">
    <property type="protein sequence ID" value="OMC47620.1"/>
    <property type="molecule type" value="Genomic_DNA"/>
</dbReference>
<proteinExistence type="predicted"/>
<gene>
    <name evidence="1" type="ORF">A5742_23360</name>
</gene>
<reference evidence="1 2" key="1">
    <citation type="submission" date="2016-07" db="EMBL/GenBank/DDBJ databases">
        <authorList>
            <person name="Sutton G."/>
            <person name="Brinkac L."/>
            <person name="Sanka R."/>
            <person name="Adams M."/>
            <person name="Lau E."/>
            <person name="Kumar A."/>
            <person name="Macaden R."/>
        </authorList>
    </citation>
    <scope>NUCLEOTIDE SEQUENCE [LARGE SCALE GENOMIC DNA]</scope>
    <source>
        <strain evidence="1 2">GA-0871</strain>
    </source>
</reference>
<sequence length="309" mass="35739">MPPDPDRRRRRAPEQPDLAEQAWRTAAWIAECNDIDALRNDIKQNFEHLSIPHINYLIATLVIENNLGSDWFTRHVDAGPRKNGTDVFLRRGPDTKRERRDHYMRVLELGRRLFELGQEDFIELLIANLRRQDLASALFEADVVRMLISLPVVIELRPTVGVKGDDYDIDLWLRHNEPFAIEVKSRSESAAYSDSALRSTLEKARRQLPISGHGAVFVKVPELWLEDEIYIHSHAQVIADYLRTTRRVHFVVLAWDEWTHSEGGATLRRATQRSIFRSVNISQDAKFLINSYEKVWETGIDILAPNAPF</sequence>
<protein>
    <recommendedName>
        <fullName evidence="3">Restriction endonuclease</fullName>
    </recommendedName>
</protein>